<evidence type="ECO:0000313" key="2">
    <source>
        <dbReference type="EMBL" id="CAK7209921.1"/>
    </source>
</evidence>
<comment type="caution">
    <text evidence="2">The sequence shown here is derived from an EMBL/GenBank/DDBJ whole genome shotgun (WGS) entry which is preliminary data.</text>
</comment>
<reference evidence="2 3" key="1">
    <citation type="submission" date="2024-01" db="EMBL/GenBank/DDBJ databases">
        <authorList>
            <person name="Allen C."/>
            <person name="Tagirdzhanova G."/>
        </authorList>
    </citation>
    <scope>NUCLEOTIDE SEQUENCE [LARGE SCALE GENOMIC DNA]</scope>
</reference>
<proteinExistence type="predicted"/>
<dbReference type="InterPro" id="IPR005079">
    <property type="entry name" value="Peptidase_C45_hydrolase"/>
</dbReference>
<gene>
    <name evidence="2" type="ORF">SBRCBS47491_000608</name>
</gene>
<organism evidence="2 3">
    <name type="scientific">Sporothrix bragantina</name>
    <dbReference type="NCBI Taxonomy" id="671064"/>
    <lineage>
        <taxon>Eukaryota</taxon>
        <taxon>Fungi</taxon>
        <taxon>Dikarya</taxon>
        <taxon>Ascomycota</taxon>
        <taxon>Pezizomycotina</taxon>
        <taxon>Sordariomycetes</taxon>
        <taxon>Sordariomycetidae</taxon>
        <taxon>Ophiostomatales</taxon>
        <taxon>Ophiostomataceae</taxon>
        <taxon>Sporothrix</taxon>
    </lineage>
</organism>
<dbReference type="EMBL" id="CAWUHC010000003">
    <property type="protein sequence ID" value="CAK7209921.1"/>
    <property type="molecule type" value="Genomic_DNA"/>
</dbReference>
<dbReference type="NCBIfam" id="NF040521">
    <property type="entry name" value="C45_proenzyme"/>
    <property type="match status" value="1"/>
</dbReference>
<dbReference type="InterPro" id="IPR047801">
    <property type="entry name" value="Peptidase_C45"/>
</dbReference>
<feature type="domain" description="Peptidase C45 hydrolase" evidence="1">
    <location>
        <begin position="117"/>
        <end position="369"/>
    </location>
</feature>
<dbReference type="Proteomes" id="UP001642406">
    <property type="component" value="Unassembled WGS sequence"/>
</dbReference>
<dbReference type="Gene3D" id="1.10.10.2120">
    <property type="match status" value="1"/>
</dbReference>
<protein>
    <recommendedName>
        <fullName evidence="1">Peptidase C45 hydrolase domain-containing protein</fullName>
    </recommendedName>
</protein>
<evidence type="ECO:0000313" key="3">
    <source>
        <dbReference type="Proteomes" id="UP001642406"/>
    </source>
</evidence>
<dbReference type="PANTHER" id="PTHR34180:SF1">
    <property type="entry name" value="BETA-ALANYL-DOPAMINE_CARCININE HYDROLASE"/>
    <property type="match status" value="1"/>
</dbReference>
<sequence length="381" mass="41517">MPTTVKTVHCRGSPYQIGLAHGTAVAQKVHTNIATYTAFFDETVHISWAEARKRAVDQFSTGLARCYPAILEEMQGIADGVGGGLTRDDILTLNVRSEIALTNYTDGCTSLSQVVEEDNNKKVFLAQNWDWLEELHEGMVVLDIEPSCDEKEDCNPVDRLVFLGEAGIVGKIGMNSAGFGLCMNAIRSGAVGRTDRHLPVHLMSRRLLQFAHSVDEALVLLKEWGVASCINLMLGDKTGHHLDVECSPHGHALILPRDEGGNAPGFVAHTNHLYGTEAGGRPPRLVDHPAANSFARLARMQQLTKEDTENRVDVSFASLRTRLSDLEGAPYAICRSRPPGAVGMERMVTLCTILMELTAGKGQVSIGRPCETDIPIIGWQL</sequence>
<name>A0ABP0ARN9_9PEZI</name>
<dbReference type="InterPro" id="IPR029055">
    <property type="entry name" value="Ntn_hydrolases_N"/>
</dbReference>
<keyword evidence="3" id="KW-1185">Reference proteome</keyword>
<dbReference type="PANTHER" id="PTHR34180">
    <property type="entry name" value="PEPTIDASE C45"/>
    <property type="match status" value="1"/>
</dbReference>
<dbReference type="SUPFAM" id="SSF56235">
    <property type="entry name" value="N-terminal nucleophile aminohydrolases (Ntn hydrolases)"/>
    <property type="match status" value="1"/>
</dbReference>
<dbReference type="Gene3D" id="3.60.60.10">
    <property type="entry name" value="Penicillin V Acylase, Chain A"/>
    <property type="match status" value="1"/>
</dbReference>
<dbReference type="InterPro" id="IPR047794">
    <property type="entry name" value="C45_proenzyme-like"/>
</dbReference>
<accession>A0ABP0ARN9</accession>
<evidence type="ECO:0000259" key="1">
    <source>
        <dbReference type="Pfam" id="PF03417"/>
    </source>
</evidence>
<dbReference type="Pfam" id="PF03417">
    <property type="entry name" value="AAT"/>
    <property type="match status" value="1"/>
</dbReference>